<dbReference type="GeneID" id="19205981"/>
<feature type="compositionally biased region" description="Polar residues" evidence="1">
    <location>
        <begin position="49"/>
        <end position="58"/>
    </location>
</feature>
<comment type="caution">
    <text evidence="2">The sequence shown here is derived from an EMBL/GenBank/DDBJ whole genome shotgun (WGS) entry which is preliminary data.</text>
</comment>
<dbReference type="Proteomes" id="UP000053558">
    <property type="component" value="Unassembled WGS sequence"/>
</dbReference>
<dbReference type="OrthoDB" id="3012326at2759"/>
<gene>
    <name evidence="2" type="ORF">CONPUDRAFT_168360</name>
</gene>
<accession>A0A5M3MET3</accession>
<feature type="region of interest" description="Disordered" evidence="1">
    <location>
        <begin position="49"/>
        <end position="87"/>
    </location>
</feature>
<dbReference type="RefSeq" id="XP_007772803.1">
    <property type="nucleotide sequence ID" value="XM_007774613.1"/>
</dbReference>
<keyword evidence="3" id="KW-1185">Reference proteome</keyword>
<dbReference type="EMBL" id="JH711584">
    <property type="protein sequence ID" value="EIW77430.1"/>
    <property type="molecule type" value="Genomic_DNA"/>
</dbReference>
<reference evidence="3" key="1">
    <citation type="journal article" date="2012" name="Science">
        <title>The Paleozoic origin of enzymatic lignin decomposition reconstructed from 31 fungal genomes.</title>
        <authorList>
            <person name="Floudas D."/>
            <person name="Binder M."/>
            <person name="Riley R."/>
            <person name="Barry K."/>
            <person name="Blanchette R.A."/>
            <person name="Henrissat B."/>
            <person name="Martinez A.T."/>
            <person name="Otillar R."/>
            <person name="Spatafora J.W."/>
            <person name="Yadav J.S."/>
            <person name="Aerts A."/>
            <person name="Benoit I."/>
            <person name="Boyd A."/>
            <person name="Carlson A."/>
            <person name="Copeland A."/>
            <person name="Coutinho P.M."/>
            <person name="de Vries R.P."/>
            <person name="Ferreira P."/>
            <person name="Findley K."/>
            <person name="Foster B."/>
            <person name="Gaskell J."/>
            <person name="Glotzer D."/>
            <person name="Gorecki P."/>
            <person name="Heitman J."/>
            <person name="Hesse C."/>
            <person name="Hori C."/>
            <person name="Igarashi K."/>
            <person name="Jurgens J.A."/>
            <person name="Kallen N."/>
            <person name="Kersten P."/>
            <person name="Kohler A."/>
            <person name="Kuees U."/>
            <person name="Kumar T.K.A."/>
            <person name="Kuo A."/>
            <person name="LaButti K."/>
            <person name="Larrondo L.F."/>
            <person name="Lindquist E."/>
            <person name="Ling A."/>
            <person name="Lombard V."/>
            <person name="Lucas S."/>
            <person name="Lundell T."/>
            <person name="Martin R."/>
            <person name="McLaughlin D.J."/>
            <person name="Morgenstern I."/>
            <person name="Morin E."/>
            <person name="Murat C."/>
            <person name="Nagy L.G."/>
            <person name="Nolan M."/>
            <person name="Ohm R.A."/>
            <person name="Patyshakuliyeva A."/>
            <person name="Rokas A."/>
            <person name="Ruiz-Duenas F.J."/>
            <person name="Sabat G."/>
            <person name="Salamov A."/>
            <person name="Samejima M."/>
            <person name="Schmutz J."/>
            <person name="Slot J.C."/>
            <person name="St John F."/>
            <person name="Stenlid J."/>
            <person name="Sun H."/>
            <person name="Sun S."/>
            <person name="Syed K."/>
            <person name="Tsang A."/>
            <person name="Wiebenga A."/>
            <person name="Young D."/>
            <person name="Pisabarro A."/>
            <person name="Eastwood D.C."/>
            <person name="Martin F."/>
            <person name="Cullen D."/>
            <person name="Grigoriev I.V."/>
            <person name="Hibbett D.S."/>
        </authorList>
    </citation>
    <scope>NUCLEOTIDE SEQUENCE [LARGE SCALE GENOMIC DNA]</scope>
    <source>
        <strain evidence="3">RWD-64-598 SS2</strain>
    </source>
</reference>
<evidence type="ECO:0000313" key="2">
    <source>
        <dbReference type="EMBL" id="EIW77430.1"/>
    </source>
</evidence>
<name>A0A5M3MET3_CONPW</name>
<evidence type="ECO:0000313" key="3">
    <source>
        <dbReference type="Proteomes" id="UP000053558"/>
    </source>
</evidence>
<protein>
    <submittedName>
        <fullName evidence="2">Uncharacterized protein</fullName>
    </submittedName>
</protein>
<dbReference type="KEGG" id="cput:CONPUDRAFT_168360"/>
<dbReference type="AlphaFoldDB" id="A0A5M3MET3"/>
<sequence>MSSGAETVKTEDVPMEIPLEGLEGAQQKFGPLLSPVPATTEAWTRYADSRSNTIQTYGNREDIEPQGGAPQELDEEEQGSESLRRKTSKHLKALEREMDFPLGTFSKGVSTLYSWVNLDDVFDDTNPRDGDVAARIYSPTTPACIDVYLNYHFRARFSMGSEWFWSLVYKIHRWPGKEVPDAAAVAQRFQKSREAPSGWKQIGGASFDGLQAERGAVRIAHRDVLDIHDALLGPIDKPSEDASEETKLAFRRQLVWCARLLMASVGIGYQVACTEPERDVGVGQDGMQWKLTIRERGGTWLARGIRKACGFELSKDPEEAQEFAALQKMR</sequence>
<organism evidence="2 3">
    <name type="scientific">Coniophora puteana (strain RWD-64-598)</name>
    <name type="common">Brown rot fungus</name>
    <dbReference type="NCBI Taxonomy" id="741705"/>
    <lineage>
        <taxon>Eukaryota</taxon>
        <taxon>Fungi</taxon>
        <taxon>Dikarya</taxon>
        <taxon>Basidiomycota</taxon>
        <taxon>Agaricomycotina</taxon>
        <taxon>Agaricomycetes</taxon>
        <taxon>Agaricomycetidae</taxon>
        <taxon>Boletales</taxon>
        <taxon>Coniophorineae</taxon>
        <taxon>Coniophoraceae</taxon>
        <taxon>Coniophora</taxon>
    </lineage>
</organism>
<proteinExistence type="predicted"/>
<evidence type="ECO:0000256" key="1">
    <source>
        <dbReference type="SAM" id="MobiDB-lite"/>
    </source>
</evidence>